<evidence type="ECO:0000313" key="2">
    <source>
        <dbReference type="EMBL" id="MBM3316404.1"/>
    </source>
</evidence>
<comment type="caution">
    <text evidence="2">The sequence shown here is derived from an EMBL/GenBank/DDBJ whole genome shotgun (WGS) entry which is preliminary data.</text>
</comment>
<dbReference type="EMBL" id="VGIY01000010">
    <property type="protein sequence ID" value="MBM3316404.1"/>
    <property type="molecule type" value="Genomic_DNA"/>
</dbReference>
<feature type="signal peptide" evidence="1">
    <location>
        <begin position="1"/>
        <end position="30"/>
    </location>
</feature>
<evidence type="ECO:0000313" key="3">
    <source>
        <dbReference type="Proteomes" id="UP000748308"/>
    </source>
</evidence>
<feature type="chain" id="PRO_5036821058" description="SMP-30/gluconolactonase/LRE family protein" evidence="1">
    <location>
        <begin position="31"/>
        <end position="392"/>
    </location>
</feature>
<reference evidence="2" key="1">
    <citation type="submission" date="2019-03" db="EMBL/GenBank/DDBJ databases">
        <title>Lake Tanganyika Metagenome-Assembled Genomes (MAGs).</title>
        <authorList>
            <person name="Tran P."/>
        </authorList>
    </citation>
    <scope>NUCLEOTIDE SEQUENCE</scope>
    <source>
        <strain evidence="2">M_DeepCast_400m_m2_100</strain>
    </source>
</reference>
<organism evidence="2 3">
    <name type="scientific">Eiseniibacteriota bacterium</name>
    <dbReference type="NCBI Taxonomy" id="2212470"/>
    <lineage>
        <taxon>Bacteria</taxon>
        <taxon>Candidatus Eiseniibacteriota</taxon>
    </lineage>
</organism>
<sequence>MLTTPAPPLRLASAAALALLAFATAPRAHEAGRVVAVPDVPVREHAALQCSPGWPVWLKDFGTSRRGEGTADLAYAGRAASGERCFFLTEAGGSILFCRVAQPGDSGAVSIALEPVGFDAGSLEALAGYRKWNLQALALEPEPGRAAAVRSTLADTLGGVLVVAGSGMERGDPTGVLRVRFERPAAGAAWRVATEGEWIAGAAFWEPFVLPTGSLTGIGRAPNFTYLGLSRLLPRGELNVLGTMIFVYDHERERVAQVVTRKIEVNSIGGMHALADDFLVLVDRDRLALAVLRWDAETPGSVVACDRFPLDLPAPGGFRYAIPALEGVTIDERGDIWCVVGPVRQSYRPLEAAAPETLRVYMEAEIPILYRFPGERVWRETGLADLWRAEER</sequence>
<name>A0A937X9A0_UNCEI</name>
<dbReference type="AlphaFoldDB" id="A0A937X9A0"/>
<evidence type="ECO:0000256" key="1">
    <source>
        <dbReference type="SAM" id="SignalP"/>
    </source>
</evidence>
<accession>A0A937X9A0</accession>
<gene>
    <name evidence="2" type="ORF">FJY75_00990</name>
</gene>
<protein>
    <recommendedName>
        <fullName evidence="4">SMP-30/gluconolactonase/LRE family protein</fullName>
    </recommendedName>
</protein>
<proteinExistence type="predicted"/>
<keyword evidence="1" id="KW-0732">Signal</keyword>
<evidence type="ECO:0008006" key="4">
    <source>
        <dbReference type="Google" id="ProtNLM"/>
    </source>
</evidence>
<dbReference type="Proteomes" id="UP000748308">
    <property type="component" value="Unassembled WGS sequence"/>
</dbReference>